<protein>
    <submittedName>
        <fullName evidence="1">Uncharacterized protein</fullName>
    </submittedName>
</protein>
<comment type="caution">
    <text evidence="1">The sequence shown here is derived from an EMBL/GenBank/DDBJ whole genome shotgun (WGS) entry which is preliminary data.</text>
</comment>
<dbReference type="AlphaFoldDB" id="A0A813FM52"/>
<name>A0A813FM52_POLGL</name>
<reference evidence="1" key="1">
    <citation type="submission" date="2021-02" db="EMBL/GenBank/DDBJ databases">
        <authorList>
            <person name="Dougan E. K."/>
            <person name="Rhodes N."/>
            <person name="Thang M."/>
            <person name="Chan C."/>
        </authorList>
    </citation>
    <scope>NUCLEOTIDE SEQUENCE</scope>
</reference>
<keyword evidence="2" id="KW-1185">Reference proteome</keyword>
<evidence type="ECO:0000313" key="1">
    <source>
        <dbReference type="EMBL" id="CAE8611676.1"/>
    </source>
</evidence>
<dbReference type="EMBL" id="CAJNNV010025039">
    <property type="protein sequence ID" value="CAE8611676.1"/>
    <property type="molecule type" value="Genomic_DNA"/>
</dbReference>
<dbReference type="Proteomes" id="UP000654075">
    <property type="component" value="Unassembled WGS sequence"/>
</dbReference>
<dbReference type="OrthoDB" id="437335at2759"/>
<evidence type="ECO:0000313" key="2">
    <source>
        <dbReference type="Proteomes" id="UP000654075"/>
    </source>
</evidence>
<gene>
    <name evidence="1" type="ORF">PGLA1383_LOCUS29475</name>
</gene>
<organism evidence="1 2">
    <name type="scientific">Polarella glacialis</name>
    <name type="common">Dinoflagellate</name>
    <dbReference type="NCBI Taxonomy" id="89957"/>
    <lineage>
        <taxon>Eukaryota</taxon>
        <taxon>Sar</taxon>
        <taxon>Alveolata</taxon>
        <taxon>Dinophyceae</taxon>
        <taxon>Suessiales</taxon>
        <taxon>Suessiaceae</taxon>
        <taxon>Polarella</taxon>
    </lineage>
</organism>
<proteinExistence type="predicted"/>
<sequence length="110" mass="12818">MAVPEAIADEMQEKILSMGQLHLSLMERFKTEGVQFFHLTAKTHFAIHSIMFSRYIHPALVWCFKGEMMMARTQRIWKSCLAGAKQWQVGLKVAVKYRHGLHLRYKANII</sequence>
<accession>A0A813FM52</accession>